<feature type="domain" description="4Fe4S-binding SPASM" evidence="6">
    <location>
        <begin position="9"/>
        <end position="78"/>
    </location>
</feature>
<dbReference type="InterPro" id="IPR023885">
    <property type="entry name" value="4Fe4S-binding_SPASM_dom"/>
</dbReference>
<dbReference type="InterPro" id="IPR013785">
    <property type="entry name" value="Aldolase_TIM"/>
</dbReference>
<proteinExistence type="predicted"/>
<protein>
    <submittedName>
        <fullName evidence="7">Twitch domain-containing radical SAM protein</fullName>
    </submittedName>
</protein>
<evidence type="ECO:0000256" key="4">
    <source>
        <dbReference type="ARBA" id="ARBA00023014"/>
    </source>
</evidence>
<dbReference type="Pfam" id="PF13186">
    <property type="entry name" value="SPASM"/>
    <property type="match status" value="1"/>
</dbReference>
<feature type="domain" description="Radical SAM core" evidence="5">
    <location>
        <begin position="131"/>
        <end position="312"/>
    </location>
</feature>
<keyword evidence="8" id="KW-1185">Reference proteome</keyword>
<dbReference type="PANTHER" id="PTHR11228">
    <property type="entry name" value="RADICAL SAM DOMAIN PROTEIN"/>
    <property type="match status" value="1"/>
</dbReference>
<keyword evidence="2" id="KW-0479">Metal-binding</keyword>
<dbReference type="Gene3D" id="3.20.20.70">
    <property type="entry name" value="Aldolase class I"/>
    <property type="match status" value="2"/>
</dbReference>
<dbReference type="SFLD" id="SFLDS00029">
    <property type="entry name" value="Radical_SAM"/>
    <property type="match status" value="1"/>
</dbReference>
<dbReference type="SUPFAM" id="SSF102114">
    <property type="entry name" value="Radical SAM enzymes"/>
    <property type="match status" value="1"/>
</dbReference>
<dbReference type="NCBIfam" id="NF033640">
    <property type="entry name" value="N_Twi_rSAM"/>
    <property type="match status" value="1"/>
</dbReference>
<name>A0ABV6YQV3_UNCC1</name>
<evidence type="ECO:0000313" key="7">
    <source>
        <dbReference type="EMBL" id="MFC1848585.1"/>
    </source>
</evidence>
<sequence length="439" mass="50608">MLLTSKTFCILPWIHFFIEPSSEVKLCCFSSEGLTGETGSPLGLKNMSLRHIWNSVAMKDIRRRMVAGERIGACAKCDRESDLGQTPARAYYNNLWLENDREHEEWELRVAKSIENNLEVTGLPVYYDLRPGNRCNLKCRMCNADYSCRIREDALHSKWAHQSPDIEGSRFPEGSKWYEADDIFLNEIMENIQDTRVFYISGGEPLINPFTLKLIDLLIELKVARKIVLHFSSNLTIYPEDVFAKLKNFESVLFYISVDGMGPVNEYIRYPAKWFNVERNMKEISQNPGISCIITPTVQNYNVLSITDLIDFAGSLNMRCNLNTLFAPHYLSVRAMPGPARRLAIDRLLEYLEKSSLVKKFPDLAASIHNVVMELKQDTQKPYLDTIAEFIMFTNDLDRSRNQSFKDTLPELYNFIIKDGHTWSTEENIMLTTEKLSSE</sequence>
<dbReference type="Pfam" id="PF04055">
    <property type="entry name" value="Radical_SAM"/>
    <property type="match status" value="1"/>
</dbReference>
<accession>A0ABV6YQV3</accession>
<evidence type="ECO:0000259" key="5">
    <source>
        <dbReference type="Pfam" id="PF04055"/>
    </source>
</evidence>
<organism evidence="7 8">
    <name type="scientific">candidate division CSSED10-310 bacterium</name>
    <dbReference type="NCBI Taxonomy" id="2855610"/>
    <lineage>
        <taxon>Bacteria</taxon>
        <taxon>Bacteria division CSSED10-310</taxon>
    </lineage>
</organism>
<reference evidence="7 8" key="1">
    <citation type="submission" date="2024-09" db="EMBL/GenBank/DDBJ databases">
        <title>Laminarin stimulates single cell rates of sulfate reduction while oxygen inhibits transcriptomic activity in coastal marine sediment.</title>
        <authorList>
            <person name="Lindsay M."/>
            <person name="Orcutt B."/>
            <person name="Emerson D."/>
            <person name="Stepanauskas R."/>
            <person name="D'Angelo T."/>
        </authorList>
    </citation>
    <scope>NUCLEOTIDE SEQUENCE [LARGE SCALE GENOMIC DNA]</scope>
    <source>
        <strain evidence="7">SAG AM-311-K15</strain>
    </source>
</reference>
<dbReference type="PANTHER" id="PTHR11228:SF7">
    <property type="entry name" value="PQQA PEPTIDE CYCLASE"/>
    <property type="match status" value="1"/>
</dbReference>
<evidence type="ECO:0000256" key="2">
    <source>
        <dbReference type="ARBA" id="ARBA00022723"/>
    </source>
</evidence>
<dbReference type="InterPro" id="IPR050377">
    <property type="entry name" value="Radical_SAM_PqqE_MftC-like"/>
</dbReference>
<dbReference type="InterPro" id="IPR058240">
    <property type="entry name" value="rSAM_sf"/>
</dbReference>
<comment type="caution">
    <text evidence="7">The sequence shown here is derived from an EMBL/GenBank/DDBJ whole genome shotgun (WGS) entry which is preliminary data.</text>
</comment>
<evidence type="ECO:0000313" key="8">
    <source>
        <dbReference type="Proteomes" id="UP001594351"/>
    </source>
</evidence>
<dbReference type="CDD" id="cd21109">
    <property type="entry name" value="SPASM"/>
    <property type="match status" value="1"/>
</dbReference>
<evidence type="ECO:0000256" key="3">
    <source>
        <dbReference type="ARBA" id="ARBA00023004"/>
    </source>
</evidence>
<dbReference type="CDD" id="cd01335">
    <property type="entry name" value="Radical_SAM"/>
    <property type="match status" value="1"/>
</dbReference>
<keyword evidence="4" id="KW-0411">Iron-sulfur</keyword>
<gene>
    <name evidence="7" type="ORF">ACFL27_00110</name>
</gene>
<dbReference type="InterPro" id="IPR007197">
    <property type="entry name" value="rSAM"/>
</dbReference>
<dbReference type="EMBL" id="JBHPBY010000001">
    <property type="protein sequence ID" value="MFC1848585.1"/>
    <property type="molecule type" value="Genomic_DNA"/>
</dbReference>
<keyword evidence="3" id="KW-0408">Iron</keyword>
<evidence type="ECO:0000259" key="6">
    <source>
        <dbReference type="Pfam" id="PF13186"/>
    </source>
</evidence>
<keyword evidence="1" id="KW-0949">S-adenosyl-L-methionine</keyword>
<dbReference type="Proteomes" id="UP001594351">
    <property type="component" value="Unassembled WGS sequence"/>
</dbReference>
<evidence type="ECO:0000256" key="1">
    <source>
        <dbReference type="ARBA" id="ARBA00022691"/>
    </source>
</evidence>